<organism evidence="1 2">
    <name type="scientific">Dietzia cinnamea</name>
    <dbReference type="NCBI Taxonomy" id="321318"/>
    <lineage>
        <taxon>Bacteria</taxon>
        <taxon>Bacillati</taxon>
        <taxon>Actinomycetota</taxon>
        <taxon>Actinomycetes</taxon>
        <taxon>Mycobacteriales</taxon>
        <taxon>Dietziaceae</taxon>
        <taxon>Dietzia</taxon>
    </lineage>
</organism>
<proteinExistence type="predicted"/>
<sequence>MNHTRVVVVLGGDPAERAGVTGGLLAESGRTALVLTGHPDAVDPRLDTSDEGPVEVRADDPTARLEAYRSGAADPDDDVLAALSAGGDTPLAAVLGWEYARRAAASGYWDVVVVELDGDLAAVRRIAAAGELAAFVESQWPANVRFASMAAGARADARVREAHRLALLAGDVAGFLSGPLEVIVVGRAPERTAAMAALARGAVRPEVAPDGDGGYRVEYPVPTAPSTPASVEGDRLRLEHDGFRAVLGLPPLLTRCVLVDSTFDAGAGRVRLRFLPDPDLWPQNLVPTGSADTAG</sequence>
<accession>A0AAW5Q729</accession>
<dbReference type="RefSeq" id="WP_061913762.1">
    <property type="nucleotide sequence ID" value="NZ_JAFFGT010000036.1"/>
</dbReference>
<evidence type="ECO:0000313" key="1">
    <source>
        <dbReference type="EMBL" id="MCT2117415.1"/>
    </source>
</evidence>
<dbReference type="Proteomes" id="UP001206890">
    <property type="component" value="Unassembled WGS sequence"/>
</dbReference>
<protein>
    <submittedName>
        <fullName evidence="1">Uncharacterized protein</fullName>
    </submittedName>
</protein>
<dbReference type="EMBL" id="JALXTC010000022">
    <property type="protein sequence ID" value="MCT2117415.1"/>
    <property type="molecule type" value="Genomic_DNA"/>
</dbReference>
<comment type="caution">
    <text evidence="1">The sequence shown here is derived from an EMBL/GenBank/DDBJ whole genome shotgun (WGS) entry which is preliminary data.</text>
</comment>
<reference evidence="1" key="1">
    <citation type="submission" date="2022-04" db="EMBL/GenBank/DDBJ databases">
        <title>Human microbiome associated bacterial genomes.</title>
        <authorList>
            <person name="Sandstrom S."/>
            <person name="Salamzade R."/>
            <person name="Kalan L.R."/>
        </authorList>
    </citation>
    <scope>NUCLEOTIDE SEQUENCE</scope>
    <source>
        <strain evidence="1">P3-SID1762</strain>
    </source>
</reference>
<gene>
    <name evidence="1" type="ORF">M3D93_06565</name>
</gene>
<dbReference type="AlphaFoldDB" id="A0AAW5Q729"/>
<name>A0AAW5Q729_9ACTN</name>
<evidence type="ECO:0000313" key="2">
    <source>
        <dbReference type="Proteomes" id="UP001206890"/>
    </source>
</evidence>